<protein>
    <submittedName>
        <fullName evidence="1">Uncharacterized protein</fullName>
    </submittedName>
</protein>
<name>A0A1Y0B4Q3_9LAMI</name>
<organism evidence="1">
    <name type="scientific">Utricularia reniformis</name>
    <dbReference type="NCBI Taxonomy" id="192314"/>
    <lineage>
        <taxon>Eukaryota</taxon>
        <taxon>Viridiplantae</taxon>
        <taxon>Streptophyta</taxon>
        <taxon>Embryophyta</taxon>
        <taxon>Tracheophyta</taxon>
        <taxon>Spermatophyta</taxon>
        <taxon>Magnoliopsida</taxon>
        <taxon>eudicotyledons</taxon>
        <taxon>Gunneridae</taxon>
        <taxon>Pentapetalae</taxon>
        <taxon>asterids</taxon>
        <taxon>lamiids</taxon>
        <taxon>Lamiales</taxon>
        <taxon>Lentibulariaceae</taxon>
        <taxon>Utricularia</taxon>
    </lineage>
</organism>
<reference evidence="1" key="1">
    <citation type="submission" date="2017-03" db="EMBL/GenBank/DDBJ databases">
        <title>The mitochondrial genome of the carnivorous plant Utricularia reniformis (Lentibulariaceae): structure, comparative analysis and evolutionary landmarks.</title>
        <authorList>
            <person name="Silva S.R."/>
            <person name="Alvarenga D.O."/>
            <person name="Michael T.P."/>
            <person name="Miranda V.F.O."/>
            <person name="Varani A.M."/>
        </authorList>
    </citation>
    <scope>NUCLEOTIDE SEQUENCE</scope>
</reference>
<proteinExistence type="predicted"/>
<dbReference type="EMBL" id="KY774314">
    <property type="protein sequence ID" value="ART32364.1"/>
    <property type="molecule type" value="Genomic_DNA"/>
</dbReference>
<geneLocation type="mitochondrion" evidence="1"/>
<accession>A0A1Y0B4Q3</accession>
<sequence length="61" mass="6917">MKSRLFARSQLPSKVFPLIIEGSQDNKGRRRLPLIDIAGESLTQEYSAAISLIIKRLLYTL</sequence>
<keyword evidence="1" id="KW-0496">Mitochondrion</keyword>
<dbReference type="AlphaFoldDB" id="A0A1Y0B4Q3"/>
<evidence type="ECO:0000313" key="1">
    <source>
        <dbReference type="EMBL" id="ART32364.1"/>
    </source>
</evidence>
<gene>
    <name evidence="1" type="ORF">AEK19_MT2218</name>
</gene>